<comment type="subcellular location">
    <subcellularLocation>
        <location evidence="1">Nucleus</location>
    </subcellularLocation>
</comment>
<dbReference type="Pfam" id="PF05225">
    <property type="entry name" value="HTH_psq"/>
    <property type="match status" value="1"/>
</dbReference>
<evidence type="ECO:0000256" key="1">
    <source>
        <dbReference type="ARBA" id="ARBA00004123"/>
    </source>
</evidence>
<proteinExistence type="predicted"/>
<dbReference type="InterPro" id="IPR004875">
    <property type="entry name" value="DDE_SF_endonuclease_dom"/>
</dbReference>
<feature type="region of interest" description="Disordered" evidence="2">
    <location>
        <begin position="511"/>
        <end position="533"/>
    </location>
</feature>
<dbReference type="Pfam" id="PF03184">
    <property type="entry name" value="DDE_1"/>
    <property type="match status" value="1"/>
</dbReference>
<dbReference type="InterPro" id="IPR050863">
    <property type="entry name" value="CenT-Element_Derived"/>
</dbReference>
<dbReference type="InterPro" id="IPR036397">
    <property type="entry name" value="RNaseH_sf"/>
</dbReference>
<feature type="region of interest" description="Disordered" evidence="2">
    <location>
        <begin position="471"/>
        <end position="495"/>
    </location>
</feature>
<sequence length="559" mass="62539">MPRTYIKKKTQKYDEDSLKEAVKEVDNGSSVYAAARKYNIPYETLRRWSENPPKTPGSGKATVLSKEEENYIVEALLYAAKCGYPLDRKDLQYMVCSYVKSVGRKTPFKDDMPGYDFLRGFEKRWAHELSKRKPEILTKARAEGLSQFVVDEFFKIYEQVLVENGLENHPERIFNLDETGLGTDPTKGKVFVPKSAKVSYSRSGGAGRLQYSVLFVASASGERYPPCVVFKGQGDLQSTWVQGGPPGALYGVTQSGWMQDFIFEKWLINFANQTKNLEKPVLVLFDGHGSHLTYNVTRVARDNDIILLCLPPNTSHALQPLDVGVFAPMKSAWREILKNWYRESRLKNVDKAVFPSLLSKLVSTSFKSEHIIGGFKGSGIYPVNKSVLEKRIVSVQPTRPMDLQSGAQPKQNSIETPKDIAEAPIGRPEPTGLKLANPVQDLPGPSSSVAGLPEISPSPMKKLREAILSTLSPEQSSSIKDALKNSKKKRRRVQGSCGEVMTTNEVMDRLKEEEDARKEKIKSKTNRPKPITALGKTIKQEPGLVQAKPQKKPRATKRF</sequence>
<evidence type="ECO:0000259" key="3">
    <source>
        <dbReference type="Pfam" id="PF03184"/>
    </source>
</evidence>
<dbReference type="GO" id="GO:0005634">
    <property type="term" value="C:nucleus"/>
    <property type="evidence" value="ECO:0007669"/>
    <property type="project" value="UniProtKB-SubCell"/>
</dbReference>
<dbReference type="PANTHER" id="PTHR19303">
    <property type="entry name" value="TRANSPOSON"/>
    <property type="match status" value="1"/>
</dbReference>
<dbReference type="Gene3D" id="3.30.420.10">
    <property type="entry name" value="Ribonuclease H-like superfamily/Ribonuclease H"/>
    <property type="match status" value="1"/>
</dbReference>
<accession>A0A1B6JFL2</accession>
<dbReference type="SUPFAM" id="SSF46689">
    <property type="entry name" value="Homeodomain-like"/>
    <property type="match status" value="1"/>
</dbReference>
<feature type="region of interest" description="Disordered" evidence="2">
    <location>
        <begin position="421"/>
        <end position="457"/>
    </location>
</feature>
<feature type="compositionally biased region" description="Basic residues" evidence="2">
    <location>
        <begin position="549"/>
        <end position="559"/>
    </location>
</feature>
<feature type="domain" description="HTH psq-type" evidence="4">
    <location>
        <begin position="14"/>
        <end position="47"/>
    </location>
</feature>
<gene>
    <name evidence="5" type="ORF">g.20803</name>
</gene>
<organism evidence="5">
    <name type="scientific">Homalodisca liturata</name>
    <dbReference type="NCBI Taxonomy" id="320908"/>
    <lineage>
        <taxon>Eukaryota</taxon>
        <taxon>Metazoa</taxon>
        <taxon>Ecdysozoa</taxon>
        <taxon>Arthropoda</taxon>
        <taxon>Hexapoda</taxon>
        <taxon>Insecta</taxon>
        <taxon>Pterygota</taxon>
        <taxon>Neoptera</taxon>
        <taxon>Paraneoptera</taxon>
        <taxon>Hemiptera</taxon>
        <taxon>Auchenorrhyncha</taxon>
        <taxon>Membracoidea</taxon>
        <taxon>Cicadellidae</taxon>
        <taxon>Cicadellinae</taxon>
        <taxon>Proconiini</taxon>
        <taxon>Homalodisca</taxon>
    </lineage>
</organism>
<dbReference type="GO" id="GO:0003677">
    <property type="term" value="F:DNA binding"/>
    <property type="evidence" value="ECO:0007669"/>
    <property type="project" value="InterPro"/>
</dbReference>
<dbReference type="PANTHER" id="PTHR19303:SF74">
    <property type="entry name" value="POGO TRANSPOSABLE ELEMENT WITH KRAB DOMAIN"/>
    <property type="match status" value="1"/>
</dbReference>
<dbReference type="AlphaFoldDB" id="A0A1B6JFL2"/>
<reference evidence="5" key="1">
    <citation type="submission" date="2015-11" db="EMBL/GenBank/DDBJ databases">
        <title>De novo transcriptome assembly of four potential Pierce s Disease insect vectors from Arizona vineyards.</title>
        <authorList>
            <person name="Tassone E.E."/>
        </authorList>
    </citation>
    <scope>NUCLEOTIDE SEQUENCE</scope>
</reference>
<feature type="domain" description="DDE-1" evidence="3">
    <location>
        <begin position="218"/>
        <end position="346"/>
    </location>
</feature>
<name>A0A1B6JFL2_9HEMI</name>
<dbReference type="InterPro" id="IPR007889">
    <property type="entry name" value="HTH_Psq"/>
</dbReference>
<feature type="region of interest" description="Disordered" evidence="2">
    <location>
        <begin position="540"/>
        <end position="559"/>
    </location>
</feature>
<dbReference type="Gene3D" id="1.10.10.60">
    <property type="entry name" value="Homeodomain-like"/>
    <property type="match status" value="1"/>
</dbReference>
<evidence type="ECO:0000313" key="5">
    <source>
        <dbReference type="EMBL" id="JAS97643.1"/>
    </source>
</evidence>
<evidence type="ECO:0008006" key="6">
    <source>
        <dbReference type="Google" id="ProtNLM"/>
    </source>
</evidence>
<evidence type="ECO:0000259" key="4">
    <source>
        <dbReference type="Pfam" id="PF05225"/>
    </source>
</evidence>
<protein>
    <recommendedName>
        <fullName evidence="6">DDE-1 domain-containing protein</fullName>
    </recommendedName>
</protein>
<dbReference type="EMBL" id="GECU01010063">
    <property type="protein sequence ID" value="JAS97643.1"/>
    <property type="molecule type" value="Transcribed_RNA"/>
</dbReference>
<dbReference type="InterPro" id="IPR009057">
    <property type="entry name" value="Homeodomain-like_sf"/>
</dbReference>
<evidence type="ECO:0000256" key="2">
    <source>
        <dbReference type="SAM" id="MobiDB-lite"/>
    </source>
</evidence>